<proteinExistence type="predicted"/>
<protein>
    <submittedName>
        <fullName evidence="1">Uncharacterized protein</fullName>
    </submittedName>
</protein>
<gene>
    <name evidence="1" type="ORF">RFI_39613</name>
</gene>
<dbReference type="EMBL" id="ASPP01048224">
    <property type="protein sequence ID" value="ETN97913.1"/>
    <property type="molecule type" value="Genomic_DNA"/>
</dbReference>
<keyword evidence="2" id="KW-1185">Reference proteome</keyword>
<name>X6L8V9_RETFI</name>
<dbReference type="Proteomes" id="UP000023152">
    <property type="component" value="Unassembled WGS sequence"/>
</dbReference>
<organism evidence="1 2">
    <name type="scientific">Reticulomyxa filosa</name>
    <dbReference type="NCBI Taxonomy" id="46433"/>
    <lineage>
        <taxon>Eukaryota</taxon>
        <taxon>Sar</taxon>
        <taxon>Rhizaria</taxon>
        <taxon>Retaria</taxon>
        <taxon>Foraminifera</taxon>
        <taxon>Monothalamids</taxon>
        <taxon>Reticulomyxidae</taxon>
        <taxon>Reticulomyxa</taxon>
    </lineage>
</organism>
<feature type="non-terminal residue" evidence="1">
    <location>
        <position position="1"/>
    </location>
</feature>
<evidence type="ECO:0000313" key="2">
    <source>
        <dbReference type="Proteomes" id="UP000023152"/>
    </source>
</evidence>
<feature type="non-terminal residue" evidence="1">
    <location>
        <position position="150"/>
    </location>
</feature>
<sequence>AYQTLFGCSLGKEVTDVLLNSNHYDKKKNKSVDIIVGGLGKMLACFQTRFNDWDTFTARIGSISFRNGHKFIVSEAMQWELKEMKLKELFEPWKALKAATERMKQVREAIADGGDQDVVTQGRLYNLRHVSKVLQGNGKNELVLKINKDT</sequence>
<accession>X6L8V9</accession>
<dbReference type="AlphaFoldDB" id="X6L8V9"/>
<comment type="caution">
    <text evidence="1">The sequence shown here is derived from an EMBL/GenBank/DDBJ whole genome shotgun (WGS) entry which is preliminary data.</text>
</comment>
<evidence type="ECO:0000313" key="1">
    <source>
        <dbReference type="EMBL" id="ETN97913.1"/>
    </source>
</evidence>
<reference evidence="1 2" key="1">
    <citation type="journal article" date="2013" name="Curr. Biol.">
        <title>The Genome of the Foraminiferan Reticulomyxa filosa.</title>
        <authorList>
            <person name="Glockner G."/>
            <person name="Hulsmann N."/>
            <person name="Schleicher M."/>
            <person name="Noegel A.A."/>
            <person name="Eichinger L."/>
            <person name="Gallinger C."/>
            <person name="Pawlowski J."/>
            <person name="Sierra R."/>
            <person name="Euteneuer U."/>
            <person name="Pillet L."/>
            <person name="Moustafa A."/>
            <person name="Platzer M."/>
            <person name="Groth M."/>
            <person name="Szafranski K."/>
            <person name="Schliwa M."/>
        </authorList>
    </citation>
    <scope>NUCLEOTIDE SEQUENCE [LARGE SCALE GENOMIC DNA]</scope>
</reference>